<keyword evidence="3" id="KW-1185">Reference proteome</keyword>
<gene>
    <name evidence="2" type="ORF">HXX76_002942</name>
</gene>
<dbReference type="Gene3D" id="1.25.40.10">
    <property type="entry name" value="Tetratricopeptide repeat domain"/>
    <property type="match status" value="1"/>
</dbReference>
<feature type="region of interest" description="Disordered" evidence="1">
    <location>
        <begin position="120"/>
        <end position="140"/>
    </location>
</feature>
<feature type="compositionally biased region" description="Low complexity" evidence="1">
    <location>
        <begin position="125"/>
        <end position="137"/>
    </location>
</feature>
<feature type="region of interest" description="Disordered" evidence="1">
    <location>
        <begin position="451"/>
        <end position="512"/>
    </location>
</feature>
<dbReference type="OrthoDB" id="546319at2759"/>
<accession>A0A835TG48</accession>
<feature type="compositionally biased region" description="Low complexity" evidence="1">
    <location>
        <begin position="367"/>
        <end position="388"/>
    </location>
</feature>
<feature type="region of interest" description="Disordered" evidence="1">
    <location>
        <begin position="209"/>
        <end position="235"/>
    </location>
</feature>
<protein>
    <recommendedName>
        <fullName evidence="4">F-box domain-containing protein</fullName>
    </recommendedName>
</protein>
<evidence type="ECO:0008006" key="4">
    <source>
        <dbReference type="Google" id="ProtNLM"/>
    </source>
</evidence>
<dbReference type="AlphaFoldDB" id="A0A835TG48"/>
<sequence>MTFAGWLLAETGELSPLLPGTCPADVLDSGPTFELSVRSSPPAKLIYGHVPTANVNAAASRIAGHSVKGDACLLVSALTSSSSSSSGGGHPSVLLPSPDLLLDSLLGGTRLAQQLLARPREPHPHAQGQTQSAAAASAHKHARCPHAAISAILQGRNALTSGATAGHAAAAAAAATARSSDGSGALPAEATAARSAGLLGRAPSWEAPLAPPCKSARNSLESPPHPPHLSRAPHRPAYPAHALASALAAAVAAGDGIARPASPGVSRLARQLADSLLGGSGGALGGLQDSGAAAGTGISSLAHKRRHSGEANEAALGSDALAATAATAAVMELDADGAVVVEPSGLEAILAVPKAWRSLQQQEAVSQQESASVRAEEAQQAAGHAARQPPVEVEVPWQELPCDVVAYVATQLPQQASQAAAMAGVCRGWRVALLGNMPALRRVTFNLDPASHLRTSTRTRSNTTTPAASGGPDGSSATGSGGGGGAGVGLRRRSAARDASGGAAERSKEEEEAMAAALSRQYGAGAFVLPSAHSAAGGLEGMEGAEHFGAGAAGEQRELDELHAQEPVVPRAAARRPPLLLLEAARGASNPSAQLLMAQLLEGSGDADGSLRWWRKLAISGDVMGMFKLGMACYDGSHGMQSDPEAAHMWLSRAVRHILQVDSLSAIQLDEQHGGGPGAPTEGAAEAAMVAATAAAAGAAGGAGAGAGASAGGAVGAGGAAVGGQPRVSLRMRRKLASLDPTLLRMLGWSSIVLGYLEFDGVAGRSVWGMGDRSEAVRLFRLAEGCGCTEAAAVLGWLYNTGQY</sequence>
<dbReference type="SUPFAM" id="SSF81901">
    <property type="entry name" value="HCP-like"/>
    <property type="match status" value="1"/>
</dbReference>
<dbReference type="EMBL" id="JAEHOC010000004">
    <property type="protein sequence ID" value="KAG2442863.1"/>
    <property type="molecule type" value="Genomic_DNA"/>
</dbReference>
<organism evidence="2 3">
    <name type="scientific">Chlamydomonas incerta</name>
    <dbReference type="NCBI Taxonomy" id="51695"/>
    <lineage>
        <taxon>Eukaryota</taxon>
        <taxon>Viridiplantae</taxon>
        <taxon>Chlorophyta</taxon>
        <taxon>core chlorophytes</taxon>
        <taxon>Chlorophyceae</taxon>
        <taxon>CS clade</taxon>
        <taxon>Chlamydomonadales</taxon>
        <taxon>Chlamydomonadaceae</taxon>
        <taxon>Chlamydomonas</taxon>
    </lineage>
</organism>
<feature type="compositionally biased region" description="Low complexity" evidence="1">
    <location>
        <begin position="454"/>
        <end position="478"/>
    </location>
</feature>
<proteinExistence type="predicted"/>
<reference evidence="2" key="1">
    <citation type="journal article" date="2020" name="bioRxiv">
        <title>Comparative genomics of Chlamydomonas.</title>
        <authorList>
            <person name="Craig R.J."/>
            <person name="Hasan A.R."/>
            <person name="Ness R.W."/>
            <person name="Keightley P.D."/>
        </authorList>
    </citation>
    <scope>NUCLEOTIDE SEQUENCE</scope>
    <source>
        <strain evidence="2">SAG 7.73</strain>
    </source>
</reference>
<evidence type="ECO:0000313" key="3">
    <source>
        <dbReference type="Proteomes" id="UP000650467"/>
    </source>
</evidence>
<dbReference type="InterPro" id="IPR011990">
    <property type="entry name" value="TPR-like_helical_dom_sf"/>
</dbReference>
<evidence type="ECO:0000256" key="1">
    <source>
        <dbReference type="SAM" id="MobiDB-lite"/>
    </source>
</evidence>
<evidence type="ECO:0000313" key="2">
    <source>
        <dbReference type="EMBL" id="KAG2442863.1"/>
    </source>
</evidence>
<dbReference type="Proteomes" id="UP000650467">
    <property type="component" value="Unassembled WGS sequence"/>
</dbReference>
<feature type="compositionally biased region" description="Gly residues" evidence="1">
    <location>
        <begin position="479"/>
        <end position="488"/>
    </location>
</feature>
<feature type="region of interest" description="Disordered" evidence="1">
    <location>
        <begin position="367"/>
        <end position="390"/>
    </location>
</feature>
<name>A0A835TG48_CHLIN</name>
<comment type="caution">
    <text evidence="2">The sequence shown here is derived from an EMBL/GenBank/DDBJ whole genome shotgun (WGS) entry which is preliminary data.</text>
</comment>